<proteinExistence type="predicted"/>
<name>A0A8X6YI06_9ARAC</name>
<reference evidence="1" key="1">
    <citation type="submission" date="2020-08" db="EMBL/GenBank/DDBJ databases">
        <title>Multicomponent nature underlies the extraordinary mechanical properties of spider dragline silk.</title>
        <authorList>
            <person name="Kono N."/>
            <person name="Nakamura H."/>
            <person name="Mori M."/>
            <person name="Yoshida Y."/>
            <person name="Ohtoshi R."/>
            <person name="Malay A.D."/>
            <person name="Moran D.A.P."/>
            <person name="Tomita M."/>
            <person name="Numata K."/>
            <person name="Arakawa K."/>
        </authorList>
    </citation>
    <scope>NUCLEOTIDE SEQUENCE</scope>
</reference>
<gene>
    <name evidence="1" type="ORF">TNIN_99751</name>
</gene>
<evidence type="ECO:0000313" key="1">
    <source>
        <dbReference type="EMBL" id="GFY73286.1"/>
    </source>
</evidence>
<dbReference type="AlphaFoldDB" id="A0A8X6YI06"/>
<comment type="caution">
    <text evidence="1">The sequence shown here is derived from an EMBL/GenBank/DDBJ whole genome shotgun (WGS) entry which is preliminary data.</text>
</comment>
<organism evidence="1 2">
    <name type="scientific">Trichonephila inaurata madagascariensis</name>
    <dbReference type="NCBI Taxonomy" id="2747483"/>
    <lineage>
        <taxon>Eukaryota</taxon>
        <taxon>Metazoa</taxon>
        <taxon>Ecdysozoa</taxon>
        <taxon>Arthropoda</taxon>
        <taxon>Chelicerata</taxon>
        <taxon>Arachnida</taxon>
        <taxon>Araneae</taxon>
        <taxon>Araneomorphae</taxon>
        <taxon>Entelegynae</taxon>
        <taxon>Araneoidea</taxon>
        <taxon>Nephilidae</taxon>
        <taxon>Trichonephila</taxon>
        <taxon>Trichonephila inaurata</taxon>
    </lineage>
</organism>
<sequence length="72" mass="8014">MLPDPCELKYQVNKPKERLTTFVRSDDAVDTCSGTQLSASTMRKLGKIDLNCLIPSTSSEVATTHRRKMPSD</sequence>
<dbReference type="Proteomes" id="UP000886998">
    <property type="component" value="Unassembled WGS sequence"/>
</dbReference>
<keyword evidence="2" id="KW-1185">Reference proteome</keyword>
<evidence type="ECO:0000313" key="2">
    <source>
        <dbReference type="Proteomes" id="UP000886998"/>
    </source>
</evidence>
<accession>A0A8X6YI06</accession>
<dbReference type="EMBL" id="BMAV01019967">
    <property type="protein sequence ID" value="GFY73286.1"/>
    <property type="molecule type" value="Genomic_DNA"/>
</dbReference>
<protein>
    <submittedName>
        <fullName evidence="1">Uncharacterized protein</fullName>
    </submittedName>
</protein>